<organism evidence="2 3">
    <name type="scientific">Sclerotinia sclerotiorum (strain ATCC 18683 / 1980 / Ss-1)</name>
    <name type="common">White mold</name>
    <name type="synonym">Whetzelinia sclerotiorum</name>
    <dbReference type="NCBI Taxonomy" id="665079"/>
    <lineage>
        <taxon>Eukaryota</taxon>
        <taxon>Fungi</taxon>
        <taxon>Dikarya</taxon>
        <taxon>Ascomycota</taxon>
        <taxon>Pezizomycotina</taxon>
        <taxon>Leotiomycetes</taxon>
        <taxon>Helotiales</taxon>
        <taxon>Sclerotiniaceae</taxon>
        <taxon>Sclerotinia</taxon>
    </lineage>
</organism>
<feature type="compositionally biased region" description="Polar residues" evidence="1">
    <location>
        <begin position="60"/>
        <end position="108"/>
    </location>
</feature>
<sequence length="210" mass="22858">MSRAGNFVEGLDHHAYRTGQSDFAGEDQPHRGQERVYEDPYSDRVLDTRDTDLDPFHDTPSGTSYVGGATQYSDPQDSYSGTTSRRQAALQASLSPTNSGSTFKNSYSGAGYQETPPSISVTESPPITRQASLQTVKSQSYLSPADPTGSLLGSGQTFEAPPPTSVHYTGSRSSAPKYVDEFRKRRKKRGTRIRDICHIGSYQGTCAMGK</sequence>
<dbReference type="AlphaFoldDB" id="A0A1D9QEW3"/>
<gene>
    <name evidence="2" type="ORF">sscle_11g082110</name>
</gene>
<dbReference type="EMBL" id="CP017824">
    <property type="protein sequence ID" value="APA13441.1"/>
    <property type="molecule type" value="Genomic_DNA"/>
</dbReference>
<name>A0A1D9QEW3_SCLS1</name>
<dbReference type="RefSeq" id="XP_001591325.1">
    <property type="nucleotide sequence ID" value="XM_001591275.1"/>
</dbReference>
<dbReference type="KEGG" id="ssl:SS1G_07951"/>
<proteinExistence type="predicted"/>
<feature type="region of interest" description="Disordered" evidence="1">
    <location>
        <begin position="1"/>
        <end position="177"/>
    </location>
</feature>
<evidence type="ECO:0000256" key="1">
    <source>
        <dbReference type="SAM" id="MobiDB-lite"/>
    </source>
</evidence>
<dbReference type="OrthoDB" id="10449036at2759"/>
<evidence type="ECO:0000313" key="2">
    <source>
        <dbReference type="EMBL" id="APA13441.1"/>
    </source>
</evidence>
<feature type="compositionally biased region" description="Basic and acidic residues" evidence="1">
    <location>
        <begin position="27"/>
        <end position="57"/>
    </location>
</feature>
<accession>A0A1D9QEW3</accession>
<feature type="compositionally biased region" description="Polar residues" evidence="1">
    <location>
        <begin position="115"/>
        <end position="142"/>
    </location>
</feature>
<dbReference type="Proteomes" id="UP000177798">
    <property type="component" value="Chromosome 11"/>
</dbReference>
<evidence type="ECO:0000313" key="3">
    <source>
        <dbReference type="Proteomes" id="UP000177798"/>
    </source>
</evidence>
<protein>
    <submittedName>
        <fullName evidence="2">Uncharacterized protein</fullName>
    </submittedName>
</protein>
<reference evidence="3" key="1">
    <citation type="journal article" date="2017" name="Genome Biol. Evol.">
        <title>The complete genome sequence of the phytopathogenic fungus Sclerotinia sclerotiorum reveals insights into the genome architecture of broad host range pathogens.</title>
        <authorList>
            <person name="Derbyshire M."/>
            <person name="Denton-Giles M."/>
            <person name="Hegedus D."/>
            <person name="Seifbarghy S."/>
            <person name="Rollins J."/>
            <person name="van Kan J."/>
            <person name="Seidl M.F."/>
            <person name="Faino L."/>
            <person name="Mbengue M."/>
            <person name="Navaud O."/>
            <person name="Raffaele S."/>
            <person name="Hammond-Kosack K."/>
            <person name="Heard S."/>
            <person name="Oliver R."/>
        </authorList>
    </citation>
    <scope>NUCLEOTIDE SEQUENCE [LARGE SCALE GENOMIC DNA]</scope>
    <source>
        <strain evidence="3">ATCC 18683 / 1980 / Ss-1</strain>
    </source>
</reference>
<dbReference type="VEuPathDB" id="FungiDB:sscle_11g082110"/>